<dbReference type="AlphaFoldDB" id="A0A9D3VU87"/>
<feature type="compositionally biased region" description="Basic and acidic residues" evidence="1">
    <location>
        <begin position="86"/>
        <end position="102"/>
    </location>
</feature>
<comment type="caution">
    <text evidence="2">The sequence shown here is derived from an EMBL/GenBank/DDBJ whole genome shotgun (WGS) entry which is preliminary data.</text>
</comment>
<proteinExistence type="predicted"/>
<dbReference type="EMBL" id="JAIQCV010000005">
    <property type="protein sequence ID" value="KAH1096818.1"/>
    <property type="molecule type" value="Genomic_DNA"/>
</dbReference>
<dbReference type="Proteomes" id="UP000828251">
    <property type="component" value="Unassembled WGS sequence"/>
</dbReference>
<dbReference type="OrthoDB" id="10595065at2759"/>
<protein>
    <submittedName>
        <fullName evidence="2">Uncharacterized protein</fullName>
    </submittedName>
</protein>
<evidence type="ECO:0000313" key="2">
    <source>
        <dbReference type="EMBL" id="KAH1096818.1"/>
    </source>
</evidence>
<evidence type="ECO:0000256" key="1">
    <source>
        <dbReference type="SAM" id="MobiDB-lite"/>
    </source>
</evidence>
<sequence length="122" mass="14085">MSLFEIQQYQIAEEITNTKDHQTLYWSYVKDRDITLKISLQNNFTKPMLKFPNFPKDFLPLLEAGLVNEELVKVSSDKAEPTTVRENPEKGKATEEEPEKTKSVNTEGKEEEQNETIPKPTP</sequence>
<feature type="region of interest" description="Disordered" evidence="1">
    <location>
        <begin position="73"/>
        <end position="122"/>
    </location>
</feature>
<keyword evidence="3" id="KW-1185">Reference proteome</keyword>
<name>A0A9D3VU87_9ROSI</name>
<evidence type="ECO:0000313" key="3">
    <source>
        <dbReference type="Proteomes" id="UP000828251"/>
    </source>
</evidence>
<gene>
    <name evidence="2" type="ORF">J1N35_013739</name>
</gene>
<reference evidence="2 3" key="1">
    <citation type="journal article" date="2021" name="Plant Biotechnol. J.">
        <title>Multi-omics assisted identification of the key and species-specific regulatory components of drought-tolerant mechanisms in Gossypium stocksii.</title>
        <authorList>
            <person name="Yu D."/>
            <person name="Ke L."/>
            <person name="Zhang D."/>
            <person name="Wu Y."/>
            <person name="Sun Y."/>
            <person name="Mei J."/>
            <person name="Sun J."/>
            <person name="Sun Y."/>
        </authorList>
    </citation>
    <scope>NUCLEOTIDE SEQUENCE [LARGE SCALE GENOMIC DNA]</scope>
    <source>
        <strain evidence="3">cv. E1</strain>
        <tissue evidence="2">Leaf</tissue>
    </source>
</reference>
<accession>A0A9D3VU87</accession>
<organism evidence="2 3">
    <name type="scientific">Gossypium stocksii</name>
    <dbReference type="NCBI Taxonomy" id="47602"/>
    <lineage>
        <taxon>Eukaryota</taxon>
        <taxon>Viridiplantae</taxon>
        <taxon>Streptophyta</taxon>
        <taxon>Embryophyta</taxon>
        <taxon>Tracheophyta</taxon>
        <taxon>Spermatophyta</taxon>
        <taxon>Magnoliopsida</taxon>
        <taxon>eudicotyledons</taxon>
        <taxon>Gunneridae</taxon>
        <taxon>Pentapetalae</taxon>
        <taxon>rosids</taxon>
        <taxon>malvids</taxon>
        <taxon>Malvales</taxon>
        <taxon>Malvaceae</taxon>
        <taxon>Malvoideae</taxon>
        <taxon>Gossypium</taxon>
    </lineage>
</organism>